<protein>
    <submittedName>
        <fullName evidence="1">Uncharacterized protein</fullName>
    </submittedName>
</protein>
<reference evidence="1 2" key="1">
    <citation type="submission" date="2016-10" db="EMBL/GenBank/DDBJ databases">
        <authorList>
            <person name="de Groot N.N."/>
        </authorList>
    </citation>
    <scope>NUCLEOTIDE SEQUENCE [LARGE SCALE GENOMIC DNA]</scope>
    <source>
        <strain evidence="1 2">CGMCC 1.9156</strain>
    </source>
</reference>
<dbReference type="EMBL" id="FONW01000002">
    <property type="protein sequence ID" value="SFF10445.1"/>
    <property type="molecule type" value="Genomic_DNA"/>
</dbReference>
<dbReference type="Proteomes" id="UP000198964">
    <property type="component" value="Unassembled WGS sequence"/>
</dbReference>
<evidence type="ECO:0000313" key="2">
    <source>
        <dbReference type="Proteomes" id="UP000198964"/>
    </source>
</evidence>
<evidence type="ECO:0000313" key="1">
    <source>
        <dbReference type="EMBL" id="SFF10445.1"/>
    </source>
</evidence>
<dbReference type="STRING" id="655355.SAMN05216283_102678"/>
<dbReference type="AlphaFoldDB" id="A0A1I2FYG5"/>
<keyword evidence="2" id="KW-1185">Reference proteome</keyword>
<accession>A0A1I2FYG5</accession>
<name>A0A1I2FYG5_9BACT</name>
<organism evidence="1 2">
    <name type="scientific">Sunxiuqinia elliptica</name>
    <dbReference type="NCBI Taxonomy" id="655355"/>
    <lineage>
        <taxon>Bacteria</taxon>
        <taxon>Pseudomonadati</taxon>
        <taxon>Bacteroidota</taxon>
        <taxon>Bacteroidia</taxon>
        <taxon>Marinilabiliales</taxon>
        <taxon>Prolixibacteraceae</taxon>
        <taxon>Sunxiuqinia</taxon>
    </lineage>
</organism>
<proteinExistence type="predicted"/>
<sequence>MNSAYLVFLLLVVSALTTAKIVLLSVEQTRGMAMS</sequence>
<gene>
    <name evidence="1" type="ORF">SAMN05216283_102678</name>
</gene>